<dbReference type="Pfam" id="PF00534">
    <property type="entry name" value="Glycos_transf_1"/>
    <property type="match status" value="1"/>
</dbReference>
<dbReference type="EMBL" id="FYEK01000002">
    <property type="protein sequence ID" value="SNB49150.1"/>
    <property type="molecule type" value="Genomic_DNA"/>
</dbReference>
<protein>
    <submittedName>
        <fullName evidence="2">Glycosyl transferases group 1</fullName>
    </submittedName>
</protein>
<dbReference type="Gene3D" id="3.40.50.2000">
    <property type="entry name" value="Glycogen Phosphorylase B"/>
    <property type="match status" value="2"/>
</dbReference>
<dbReference type="InterPro" id="IPR050194">
    <property type="entry name" value="Glycosyltransferase_grp1"/>
</dbReference>
<dbReference type="PANTHER" id="PTHR45947:SF3">
    <property type="entry name" value="SULFOQUINOVOSYL TRANSFERASE SQD2"/>
    <property type="match status" value="1"/>
</dbReference>
<evidence type="ECO:0000313" key="2">
    <source>
        <dbReference type="EMBL" id="SNB49150.1"/>
    </source>
</evidence>
<accession>A0A212PQH4</accession>
<feature type="domain" description="Glycosyl transferase family 1" evidence="1">
    <location>
        <begin position="186"/>
        <end position="346"/>
    </location>
</feature>
<dbReference type="AlphaFoldDB" id="A0A212PQH4"/>
<dbReference type="InParanoid" id="A0A212PQH4"/>
<sequence length="376" mass="42121">MKPMRPRLAMVSEEIRGDLIEPLRWVTRVELLHFYRHASYGDLDPEALADPSLRRYRGPADLLRALARARPDLLQGVDPFALRLMPILYTVFAVSRILGRPLLLVTLENRPLPIKYGQGARLLRPLLRPVFRWARRIVVLNEGARANVRWIGPFEGKTERRMYGTWGVDLERFTPERDGREPDFGPGPVLLFVGRLVEEKGVRDLMQAFPRVRARFPQAGLVLIGGGPLRAELEALSRRPPWAGAVRMLGPVRHQELPPYFRAADLVISPSRTTRKWAEQVGMVNLQAMACGVPVITTRSGAIPEYVPDGVAGRLVPEGDPEALADAILALLEDDALRHRLGRQGRTYALAHYDARQHVAAAEALWLALASPEAMP</sequence>
<dbReference type="CDD" id="cd03801">
    <property type="entry name" value="GT4_PimA-like"/>
    <property type="match status" value="1"/>
</dbReference>
<organism evidence="2 3">
    <name type="scientific">Thermoflexus hugenholtzii JAD2</name>
    <dbReference type="NCBI Taxonomy" id="877466"/>
    <lineage>
        <taxon>Bacteria</taxon>
        <taxon>Bacillati</taxon>
        <taxon>Chloroflexota</taxon>
        <taxon>Thermoflexia</taxon>
        <taxon>Thermoflexales</taxon>
        <taxon>Thermoflexaceae</taxon>
        <taxon>Thermoflexus</taxon>
    </lineage>
</organism>
<keyword evidence="3" id="KW-1185">Reference proteome</keyword>
<dbReference type="Proteomes" id="UP000197025">
    <property type="component" value="Unassembled WGS sequence"/>
</dbReference>
<keyword evidence="2" id="KW-0808">Transferase</keyword>
<dbReference type="GO" id="GO:0016757">
    <property type="term" value="F:glycosyltransferase activity"/>
    <property type="evidence" value="ECO:0007669"/>
    <property type="project" value="InterPro"/>
</dbReference>
<dbReference type="OrthoDB" id="9804196at2"/>
<gene>
    <name evidence="2" type="ORF">SAMN02746019_00029080</name>
</gene>
<dbReference type="SUPFAM" id="SSF53756">
    <property type="entry name" value="UDP-Glycosyltransferase/glycogen phosphorylase"/>
    <property type="match status" value="1"/>
</dbReference>
<proteinExistence type="predicted"/>
<reference evidence="3" key="1">
    <citation type="submission" date="2017-06" db="EMBL/GenBank/DDBJ databases">
        <authorList>
            <person name="Varghese N."/>
            <person name="Submissions S."/>
        </authorList>
    </citation>
    <scope>NUCLEOTIDE SEQUENCE [LARGE SCALE GENOMIC DNA]</scope>
    <source>
        <strain evidence="3">JAD2</strain>
    </source>
</reference>
<dbReference type="InterPro" id="IPR001296">
    <property type="entry name" value="Glyco_trans_1"/>
</dbReference>
<dbReference type="RefSeq" id="WP_088569768.1">
    <property type="nucleotide sequence ID" value="NZ_FYEK01000002.1"/>
</dbReference>
<evidence type="ECO:0000313" key="3">
    <source>
        <dbReference type="Proteomes" id="UP000197025"/>
    </source>
</evidence>
<name>A0A212PQH4_9CHLR</name>
<evidence type="ECO:0000259" key="1">
    <source>
        <dbReference type="Pfam" id="PF00534"/>
    </source>
</evidence>
<dbReference type="PANTHER" id="PTHR45947">
    <property type="entry name" value="SULFOQUINOVOSYL TRANSFERASE SQD2"/>
    <property type="match status" value="1"/>
</dbReference>